<dbReference type="RefSeq" id="WP_091650332.1">
    <property type="nucleotide sequence ID" value="NZ_FOVW01000002.1"/>
</dbReference>
<proteinExistence type="predicted"/>
<dbReference type="EMBL" id="FOVW01000002">
    <property type="protein sequence ID" value="SFN84820.1"/>
    <property type="molecule type" value="Genomic_DNA"/>
</dbReference>
<keyword evidence="3" id="KW-1185">Reference proteome</keyword>
<evidence type="ECO:0000313" key="2">
    <source>
        <dbReference type="EMBL" id="SFN84820.1"/>
    </source>
</evidence>
<keyword evidence="1" id="KW-0732">Signal</keyword>
<evidence type="ECO:0000256" key="1">
    <source>
        <dbReference type="SAM" id="SignalP"/>
    </source>
</evidence>
<dbReference type="STRING" id="226506.SAMN04488519_102233"/>
<dbReference type="PROSITE" id="PS51257">
    <property type="entry name" value="PROKAR_LIPOPROTEIN"/>
    <property type="match status" value="1"/>
</dbReference>
<sequence length="200" mass="21849">MKTIQKLPFYALIVSLFVFTACEPEEPVVENDGEVITDVTLNFTELDASGNPVGTPISFKASDPEGIEVGASPVVQTVSLMKGKTYRLDIEVFNAIENEDITEEILEEADEHQFYFLGSAFVGSSAPLTYVYDDESGELIGVRGIVTVASSPGFNNAQMRIVLRHDLDKNYPGANNPNFENFVMAGGETDLDITFPLVLN</sequence>
<feature type="chain" id="PRO_5011618902" description="Type 1 periplasmic binding fold superfamily protein" evidence="1">
    <location>
        <begin position="21"/>
        <end position="200"/>
    </location>
</feature>
<organism evidence="2 3">
    <name type="scientific">Algoriphagus ornithinivorans</name>
    <dbReference type="NCBI Taxonomy" id="226506"/>
    <lineage>
        <taxon>Bacteria</taxon>
        <taxon>Pseudomonadati</taxon>
        <taxon>Bacteroidota</taxon>
        <taxon>Cytophagia</taxon>
        <taxon>Cytophagales</taxon>
        <taxon>Cyclobacteriaceae</taxon>
        <taxon>Algoriphagus</taxon>
    </lineage>
</organism>
<gene>
    <name evidence="2" type="ORF">SAMN04488519_102233</name>
</gene>
<evidence type="ECO:0008006" key="4">
    <source>
        <dbReference type="Google" id="ProtNLM"/>
    </source>
</evidence>
<name>A0A1I5CCS9_9BACT</name>
<dbReference type="Proteomes" id="UP000199564">
    <property type="component" value="Unassembled WGS sequence"/>
</dbReference>
<dbReference type="AlphaFoldDB" id="A0A1I5CCS9"/>
<feature type="signal peptide" evidence="1">
    <location>
        <begin position="1"/>
        <end position="20"/>
    </location>
</feature>
<protein>
    <recommendedName>
        <fullName evidence="4">Type 1 periplasmic binding fold superfamily protein</fullName>
    </recommendedName>
</protein>
<evidence type="ECO:0000313" key="3">
    <source>
        <dbReference type="Proteomes" id="UP000199564"/>
    </source>
</evidence>
<accession>A0A1I5CCS9</accession>
<reference evidence="3" key="1">
    <citation type="submission" date="2016-10" db="EMBL/GenBank/DDBJ databases">
        <authorList>
            <person name="Varghese N."/>
            <person name="Submissions S."/>
        </authorList>
    </citation>
    <scope>NUCLEOTIDE SEQUENCE [LARGE SCALE GENOMIC DNA]</scope>
    <source>
        <strain evidence="3">DSM 15282</strain>
    </source>
</reference>